<reference evidence="2 3" key="1">
    <citation type="submission" date="2015-10" db="EMBL/GenBank/DDBJ databases">
        <title>Corynebacteirum lowii and Corynebacterium oculi species nova, derived from human clinical disease and and emended description of Corynebacterium mastiditis.</title>
        <authorList>
            <person name="Bernard K."/>
            <person name="Pacheco A.L."/>
            <person name="Mcdougall C."/>
            <person name="Burtx T."/>
            <person name="Weibe D."/>
            <person name="Tyler S."/>
            <person name="Olson A.B."/>
            <person name="Cnockaert M."/>
            <person name="Eguchi H."/>
            <person name="Kuwahara T."/>
            <person name="Nakayama-Imaohji H."/>
            <person name="Boudewijins M."/>
            <person name="Van Hoecke F."/>
            <person name="Bernier A.-M."/>
            <person name="Vandamme P."/>
        </authorList>
    </citation>
    <scope>NUCLEOTIDE SEQUENCE [LARGE SCALE GENOMIC DNA]</scope>
    <source>
        <strain evidence="2 3">NML 130206</strain>
    </source>
</reference>
<evidence type="ECO:0000313" key="3">
    <source>
        <dbReference type="Proteomes" id="UP000050488"/>
    </source>
</evidence>
<dbReference type="AlphaFoldDB" id="A0A0Q0UK10"/>
<dbReference type="PANTHER" id="PTHR34215:SF1">
    <property type="entry name" value="YLXR DOMAIN-CONTAINING PROTEIN"/>
    <property type="match status" value="1"/>
</dbReference>
<comment type="caution">
    <text evidence="2">The sequence shown here is derived from an EMBL/GenBank/DDBJ whole genome shotgun (WGS) entry which is preliminary data.</text>
</comment>
<dbReference type="InterPro" id="IPR035931">
    <property type="entry name" value="YlxR-like_sf"/>
</dbReference>
<dbReference type="EMBL" id="LKEV01000002">
    <property type="protein sequence ID" value="KQB86596.1"/>
    <property type="molecule type" value="Genomic_DNA"/>
</dbReference>
<evidence type="ECO:0000259" key="1">
    <source>
        <dbReference type="Pfam" id="PF04296"/>
    </source>
</evidence>
<dbReference type="InterPro" id="IPR037465">
    <property type="entry name" value="YlxR"/>
</dbReference>
<gene>
    <name evidence="2" type="ORF">Clow_00804</name>
</gene>
<sequence length="111" mass="12533">MLQKTPIRTCVATRQRHPDSVLLRMVVDPQDIKRIIPDPQRQLPGRGAWITPDLGALELAEKRRAIPRALKVPVDADTSEVHIYLEALAASEVLGTERTDEKEDRTLMSTR</sequence>
<proteinExistence type="predicted"/>
<feature type="domain" description="YlxR" evidence="1">
    <location>
        <begin position="8"/>
        <end position="79"/>
    </location>
</feature>
<accession>A0A0Q0UK10</accession>
<dbReference type="PATRIC" id="fig|1544413.3.peg.806"/>
<protein>
    <recommendedName>
        <fullName evidence="1">YlxR domain-containing protein</fullName>
    </recommendedName>
</protein>
<dbReference type="Proteomes" id="UP000050488">
    <property type="component" value="Unassembled WGS sequence"/>
</dbReference>
<dbReference type="Pfam" id="PF04296">
    <property type="entry name" value="YlxR"/>
    <property type="match status" value="1"/>
</dbReference>
<dbReference type="Gene3D" id="3.30.1230.10">
    <property type="entry name" value="YlxR-like"/>
    <property type="match status" value="1"/>
</dbReference>
<keyword evidence="3" id="KW-1185">Reference proteome</keyword>
<name>A0A0Q0UK10_9CORY</name>
<dbReference type="SUPFAM" id="SSF64376">
    <property type="entry name" value="YlxR-like"/>
    <property type="match status" value="1"/>
</dbReference>
<dbReference type="PANTHER" id="PTHR34215">
    <property type="entry name" value="BLL0784 PROTEIN"/>
    <property type="match status" value="1"/>
</dbReference>
<organism evidence="2 3">
    <name type="scientific">Corynebacterium lowii</name>
    <dbReference type="NCBI Taxonomy" id="1544413"/>
    <lineage>
        <taxon>Bacteria</taxon>
        <taxon>Bacillati</taxon>
        <taxon>Actinomycetota</taxon>
        <taxon>Actinomycetes</taxon>
        <taxon>Mycobacteriales</taxon>
        <taxon>Corynebacteriaceae</taxon>
        <taxon>Corynebacterium</taxon>
    </lineage>
</organism>
<evidence type="ECO:0000313" key="2">
    <source>
        <dbReference type="EMBL" id="KQB86596.1"/>
    </source>
</evidence>
<dbReference type="InterPro" id="IPR007393">
    <property type="entry name" value="YlxR_dom"/>
</dbReference>
<dbReference type="STRING" id="1544413.Clow_00804"/>
<dbReference type="RefSeq" id="WP_055176626.1">
    <property type="nucleotide sequence ID" value="NZ_JAUSQY010000001.1"/>
</dbReference>